<name>A0ABZ3D0W2_9PROT</name>
<organism evidence="1 2">
    <name type="scientific">Nguyenibacter vanlangensis</name>
    <dbReference type="NCBI Taxonomy" id="1216886"/>
    <lineage>
        <taxon>Bacteria</taxon>
        <taxon>Pseudomonadati</taxon>
        <taxon>Pseudomonadota</taxon>
        <taxon>Alphaproteobacteria</taxon>
        <taxon>Acetobacterales</taxon>
        <taxon>Acetobacteraceae</taxon>
        <taxon>Nguyenibacter</taxon>
    </lineage>
</organism>
<evidence type="ECO:0008006" key="3">
    <source>
        <dbReference type="Google" id="ProtNLM"/>
    </source>
</evidence>
<evidence type="ECO:0000313" key="2">
    <source>
        <dbReference type="Proteomes" id="UP001449795"/>
    </source>
</evidence>
<dbReference type="EMBL" id="CP152276">
    <property type="protein sequence ID" value="XAE41387.1"/>
    <property type="molecule type" value="Genomic_DNA"/>
</dbReference>
<reference evidence="1 2" key="1">
    <citation type="submission" date="2024-04" db="EMBL/GenBank/DDBJ databases">
        <title>Complete genome sequence of Nguyenibacter vanlangesis HBCM-1154, a strain capable of nitrogen fixation, IAA production, and phosphorus solubilization isolated from sugarcane soil.</title>
        <authorList>
            <person name="MY HANH P."/>
        </authorList>
    </citation>
    <scope>NUCLEOTIDE SEQUENCE [LARGE SCALE GENOMIC DNA]</scope>
    <source>
        <strain evidence="1 2">HBCM 1154</strain>
    </source>
</reference>
<keyword evidence="2" id="KW-1185">Reference proteome</keyword>
<evidence type="ECO:0000313" key="1">
    <source>
        <dbReference type="EMBL" id="XAE41387.1"/>
    </source>
</evidence>
<sequence length="507" mass="57207">MNRDISATDLERGFTSIHAGYISKISSYLTDTQLAGAKSAAIKMRTSLDGNDRPLKLLVAYGGGKDSSYTVAFIRLVQLLILRDTGRTFFLRVATNRHAGMPPAVMQNIDRCYQALGIDHDSLCEAFLIDGSVIRPFSVALALPGELAARNRQDILMTAHRTRADARPTFCNACNLSMVSSFGLAAAHEGGVDIIVTGDSRYEQRSYLLWVNRLSKELGLPVARDSGFRGILKTIDQISSRYFASIHDNQKDLEERVVYTAVSSKLKFFSIYEDTSYDAGSHWALLTDCLKFEFDELAFSFTESDCANPLLMAHLRGLKCEHVYARSYDEGIVEYVNFAINLMHEKKFPDSLICLVRDRYATRVGREYMRKLATAYAWSAYGLSETHLICMTYSPFVKQGENLRLFLEREYPDYLRFESDLRRLLSGRRSQAGNLTDPNLIDTLERMSGLKLDQMQHLYADTAAKECLSQGKIDIIQHVLERDPHKSLIETRHHPDGPVVVEMISGR</sequence>
<proteinExistence type="predicted"/>
<dbReference type="Proteomes" id="UP001449795">
    <property type="component" value="Chromosome"/>
</dbReference>
<accession>A0ABZ3D0W2</accession>
<protein>
    <recommendedName>
        <fullName evidence="3">PqqD family protein</fullName>
    </recommendedName>
</protein>
<dbReference type="SUPFAM" id="SSF52402">
    <property type="entry name" value="Adenine nucleotide alpha hydrolases-like"/>
    <property type="match status" value="1"/>
</dbReference>
<dbReference type="RefSeq" id="WP_342627339.1">
    <property type="nucleotide sequence ID" value="NZ_CP152276.1"/>
</dbReference>
<gene>
    <name evidence="1" type="ORF">AAC691_13890</name>
</gene>